<dbReference type="AlphaFoldDB" id="A0A9W6YEX4"/>
<dbReference type="PROSITE" id="PS00141">
    <property type="entry name" value="ASP_PROTEASE"/>
    <property type="match status" value="1"/>
</dbReference>
<dbReference type="Proteomes" id="UP001165083">
    <property type="component" value="Unassembled WGS sequence"/>
</dbReference>
<dbReference type="InterPro" id="IPR043502">
    <property type="entry name" value="DNA/RNA_pol_sf"/>
</dbReference>
<proteinExistence type="predicted"/>
<organism evidence="1 2">
    <name type="scientific">Phytophthora lilii</name>
    <dbReference type="NCBI Taxonomy" id="2077276"/>
    <lineage>
        <taxon>Eukaryota</taxon>
        <taxon>Sar</taxon>
        <taxon>Stramenopiles</taxon>
        <taxon>Oomycota</taxon>
        <taxon>Peronosporomycetes</taxon>
        <taxon>Peronosporales</taxon>
        <taxon>Peronosporaceae</taxon>
        <taxon>Phytophthora</taxon>
    </lineage>
</organism>
<gene>
    <name evidence="1" type="ORF">Plil01_001833200</name>
</gene>
<keyword evidence="2" id="KW-1185">Reference proteome</keyword>
<comment type="caution">
    <text evidence="1">The sequence shown here is derived from an EMBL/GenBank/DDBJ whole genome shotgun (WGS) entry which is preliminary data.</text>
</comment>
<dbReference type="GO" id="GO:0004190">
    <property type="term" value="F:aspartic-type endopeptidase activity"/>
    <property type="evidence" value="ECO:0007669"/>
    <property type="project" value="InterPro"/>
</dbReference>
<dbReference type="InterPro" id="IPR001969">
    <property type="entry name" value="Aspartic_peptidase_AS"/>
</dbReference>
<dbReference type="InterPro" id="IPR032567">
    <property type="entry name" value="RTL1-rel"/>
</dbReference>
<accession>A0A9W6YEX4</accession>
<dbReference type="EMBL" id="BSXW01012495">
    <property type="protein sequence ID" value="GMF65714.1"/>
    <property type="molecule type" value="Genomic_DNA"/>
</dbReference>
<dbReference type="OrthoDB" id="167658at2759"/>
<evidence type="ECO:0000313" key="1">
    <source>
        <dbReference type="EMBL" id="GMF65714.1"/>
    </source>
</evidence>
<dbReference type="InterPro" id="IPR021109">
    <property type="entry name" value="Peptidase_aspartic_dom_sf"/>
</dbReference>
<dbReference type="Gene3D" id="3.10.10.10">
    <property type="entry name" value="HIV Type 1 Reverse Transcriptase, subunit A, domain 1"/>
    <property type="match status" value="1"/>
</dbReference>
<evidence type="ECO:0000313" key="2">
    <source>
        <dbReference type="Proteomes" id="UP001165083"/>
    </source>
</evidence>
<dbReference type="SUPFAM" id="SSF50630">
    <property type="entry name" value="Acid proteases"/>
    <property type="match status" value="1"/>
</dbReference>
<reference evidence="1" key="1">
    <citation type="submission" date="2023-04" db="EMBL/GenBank/DDBJ databases">
        <title>Phytophthora lilii NBRC 32176.</title>
        <authorList>
            <person name="Ichikawa N."/>
            <person name="Sato H."/>
            <person name="Tonouchi N."/>
        </authorList>
    </citation>
    <scope>NUCLEOTIDE SEQUENCE</scope>
    <source>
        <strain evidence="1">NBRC 32176</strain>
    </source>
</reference>
<dbReference type="PANTHER" id="PTHR15503">
    <property type="entry name" value="LDOC1 RELATED"/>
    <property type="match status" value="1"/>
</dbReference>
<protein>
    <submittedName>
        <fullName evidence="1">Unnamed protein product</fullName>
    </submittedName>
</protein>
<dbReference type="GO" id="GO:0006508">
    <property type="term" value="P:proteolysis"/>
    <property type="evidence" value="ECO:0007669"/>
    <property type="project" value="InterPro"/>
</dbReference>
<dbReference type="SUPFAM" id="SSF56672">
    <property type="entry name" value="DNA/RNA polymerases"/>
    <property type="match status" value="1"/>
</dbReference>
<name>A0A9W6YEX4_9STRA</name>
<sequence length="364" mass="40444">MSALDKVDHFIMGVSPRLATKWITSTVTHSRLPYRQHKHTKECTLVAVMVVVAHRHLAVLRLSPWTSRTFRLVRPASSTDVNGCASIVVDLAIAFPGKRPCLTDVNGVSIEPSNSESPCAISENDAPRVEMEDLPQERSVIDASVCAMELRLDKVQVYGDNLLFVEAGVQGRRLKMLIDSGATHSIVRRDLLAAPAGTQDERIQARAFEGRVSVTASRKFTLDMSEYAEDEDFHLDVVADDGNTKTDVKVENLVKEFADYLREELPEGLPPERDIEHSVQLKPGAVPSSRPPFRHAHVEKAALQVFIDKLLRKKWIERSSSPWVSYNFAVPKRDPVTGELPSKIQWVRGGDPSKPVGWVIGTAT</sequence>
<dbReference type="PANTHER" id="PTHR15503:SF22">
    <property type="entry name" value="TRANSPOSON TY3-I GAG POLYPROTEIN"/>
    <property type="match status" value="1"/>
</dbReference>